<dbReference type="PIRSF" id="PIRSF004682">
    <property type="entry name" value="GmhB"/>
    <property type="match status" value="1"/>
</dbReference>
<sequence>MMNAAVFLDRDGTINEEMGYINHPGRFIIFPFVVESIRIFNRLGLKVVVVTNQSGVARGYFEESLVLELHQKMISELAANQAQIDAIYYCPHHPKEGTGRYKIDCECRKPKPGMIQKAVKEHDINLHSSYMIGDRYKDVVFAKNLEIKSGFVLTGYGRGEYTYQKEQWKIIPDFIGENLLDIAQQIENVVCGKNAHNE</sequence>
<dbReference type="NCBIfam" id="TIGR00213">
    <property type="entry name" value="GmhB_yaeD"/>
    <property type="match status" value="1"/>
</dbReference>
<dbReference type="InterPro" id="IPR006543">
    <property type="entry name" value="Histidinol-phos"/>
</dbReference>
<proteinExistence type="inferred from homology"/>
<dbReference type="EMBL" id="BART01018035">
    <property type="protein sequence ID" value="GAG85104.1"/>
    <property type="molecule type" value="Genomic_DNA"/>
</dbReference>
<accession>X1AQP8</accession>
<evidence type="ECO:0000256" key="4">
    <source>
        <dbReference type="ARBA" id="ARBA00022723"/>
    </source>
</evidence>
<organism evidence="8">
    <name type="scientific">marine sediment metagenome</name>
    <dbReference type="NCBI Taxonomy" id="412755"/>
    <lineage>
        <taxon>unclassified sequences</taxon>
        <taxon>metagenomes</taxon>
        <taxon>ecological metagenomes</taxon>
    </lineage>
</organism>
<comment type="caution">
    <text evidence="8">The sequence shown here is derived from an EMBL/GenBank/DDBJ whole genome shotgun (WGS) entry which is preliminary data.</text>
</comment>
<dbReference type="CDD" id="cd07503">
    <property type="entry name" value="HAD_HisB-N"/>
    <property type="match status" value="1"/>
</dbReference>
<dbReference type="GO" id="GO:0005737">
    <property type="term" value="C:cytoplasm"/>
    <property type="evidence" value="ECO:0007669"/>
    <property type="project" value="UniProtKB-SubCell"/>
</dbReference>
<dbReference type="Gene3D" id="3.40.50.1000">
    <property type="entry name" value="HAD superfamily/HAD-like"/>
    <property type="match status" value="1"/>
</dbReference>
<dbReference type="InterPro" id="IPR006549">
    <property type="entry name" value="HAD-SF_hydro_IIIA"/>
</dbReference>
<reference evidence="8" key="1">
    <citation type="journal article" date="2014" name="Front. Microbiol.">
        <title>High frequency of phylogenetically diverse reductive dehalogenase-homologous genes in deep subseafloor sedimentary metagenomes.</title>
        <authorList>
            <person name="Kawai M."/>
            <person name="Futagami T."/>
            <person name="Toyoda A."/>
            <person name="Takaki Y."/>
            <person name="Nishi S."/>
            <person name="Hori S."/>
            <person name="Arai W."/>
            <person name="Tsubouchi T."/>
            <person name="Morono Y."/>
            <person name="Uchiyama I."/>
            <person name="Ito T."/>
            <person name="Fujiyama A."/>
            <person name="Inagaki F."/>
            <person name="Takami H."/>
        </authorList>
    </citation>
    <scope>NUCLEOTIDE SEQUENCE</scope>
    <source>
        <strain evidence="8">Expedition CK06-06</strain>
    </source>
</reference>
<keyword evidence="4" id="KW-0479">Metal-binding</keyword>
<dbReference type="SUPFAM" id="SSF56784">
    <property type="entry name" value="HAD-like"/>
    <property type="match status" value="1"/>
</dbReference>
<evidence type="ECO:0000256" key="7">
    <source>
        <dbReference type="ARBA" id="ARBA00031828"/>
    </source>
</evidence>
<dbReference type="InterPro" id="IPR023214">
    <property type="entry name" value="HAD_sf"/>
</dbReference>
<evidence type="ECO:0000313" key="8">
    <source>
        <dbReference type="EMBL" id="GAG85104.1"/>
    </source>
</evidence>
<dbReference type="Pfam" id="PF13242">
    <property type="entry name" value="Hydrolase_like"/>
    <property type="match status" value="1"/>
</dbReference>
<dbReference type="InterPro" id="IPR036412">
    <property type="entry name" value="HAD-like_sf"/>
</dbReference>
<dbReference type="PANTHER" id="PTHR42891:SF1">
    <property type="entry name" value="D-GLYCERO-BETA-D-MANNO-HEPTOSE-1,7-BISPHOSPHATE 7-PHOSPHATASE"/>
    <property type="match status" value="1"/>
</dbReference>
<evidence type="ECO:0000256" key="5">
    <source>
        <dbReference type="ARBA" id="ARBA00022801"/>
    </source>
</evidence>
<dbReference type="GO" id="GO:0005975">
    <property type="term" value="P:carbohydrate metabolic process"/>
    <property type="evidence" value="ECO:0007669"/>
    <property type="project" value="InterPro"/>
</dbReference>
<protein>
    <recommendedName>
        <fullName evidence="7">D,D-heptose 1,7-bisphosphate phosphatase</fullName>
    </recommendedName>
</protein>
<comment type="similarity">
    <text evidence="2">Belongs to the GmhB family.</text>
</comment>
<dbReference type="GO" id="GO:0016791">
    <property type="term" value="F:phosphatase activity"/>
    <property type="evidence" value="ECO:0007669"/>
    <property type="project" value="InterPro"/>
</dbReference>
<evidence type="ECO:0000256" key="2">
    <source>
        <dbReference type="ARBA" id="ARBA00005628"/>
    </source>
</evidence>
<gene>
    <name evidence="8" type="ORF">S01H4_34130</name>
</gene>
<comment type="subcellular location">
    <subcellularLocation>
        <location evidence="1">Cytoplasm</location>
    </subcellularLocation>
</comment>
<dbReference type="InterPro" id="IPR004446">
    <property type="entry name" value="Heptose_bisP_phosphatase"/>
</dbReference>
<evidence type="ECO:0000256" key="3">
    <source>
        <dbReference type="ARBA" id="ARBA00022490"/>
    </source>
</evidence>
<evidence type="ECO:0000256" key="6">
    <source>
        <dbReference type="ARBA" id="ARBA00023277"/>
    </source>
</evidence>
<dbReference type="PANTHER" id="PTHR42891">
    <property type="entry name" value="D-GLYCERO-BETA-D-MANNO-HEPTOSE-1,7-BISPHOSPHATE 7-PHOSPHATASE"/>
    <property type="match status" value="1"/>
</dbReference>
<dbReference type="GO" id="GO:0046872">
    <property type="term" value="F:metal ion binding"/>
    <property type="evidence" value="ECO:0007669"/>
    <property type="project" value="UniProtKB-KW"/>
</dbReference>
<evidence type="ECO:0000256" key="1">
    <source>
        <dbReference type="ARBA" id="ARBA00004496"/>
    </source>
</evidence>
<dbReference type="NCBIfam" id="TIGR01662">
    <property type="entry name" value="HAD-SF-IIIA"/>
    <property type="match status" value="1"/>
</dbReference>
<dbReference type="NCBIfam" id="TIGR01656">
    <property type="entry name" value="Histidinol-ppas"/>
    <property type="match status" value="1"/>
</dbReference>
<keyword evidence="6" id="KW-0119">Carbohydrate metabolism</keyword>
<keyword evidence="5" id="KW-0378">Hydrolase</keyword>
<name>X1AQP8_9ZZZZ</name>
<keyword evidence="3" id="KW-0963">Cytoplasm</keyword>
<dbReference type="AlphaFoldDB" id="X1AQP8"/>